<accession>A0ABS9WF60</accession>
<organism evidence="4 5">
    <name type="scientific">Adlercreutzia faecimuris</name>
    <dbReference type="NCBI Taxonomy" id="2897341"/>
    <lineage>
        <taxon>Bacteria</taxon>
        <taxon>Bacillati</taxon>
        <taxon>Actinomycetota</taxon>
        <taxon>Coriobacteriia</taxon>
        <taxon>Eggerthellales</taxon>
        <taxon>Eggerthellaceae</taxon>
        <taxon>Adlercreutzia</taxon>
    </lineage>
</organism>
<dbReference type="PANTHER" id="PTHR46558">
    <property type="entry name" value="TRACRIPTIONAL REGULATORY PROTEIN-RELATED-RELATED"/>
    <property type="match status" value="1"/>
</dbReference>
<dbReference type="InterPro" id="IPR010982">
    <property type="entry name" value="Lambda_DNA-bd_dom_sf"/>
</dbReference>
<evidence type="ECO:0000259" key="3">
    <source>
        <dbReference type="PROSITE" id="PS50943"/>
    </source>
</evidence>
<evidence type="ECO:0000256" key="1">
    <source>
        <dbReference type="ARBA" id="ARBA00023125"/>
    </source>
</evidence>
<evidence type="ECO:0000313" key="5">
    <source>
        <dbReference type="Proteomes" id="UP001430755"/>
    </source>
</evidence>
<dbReference type="RefSeq" id="WP_242162944.1">
    <property type="nucleotide sequence ID" value="NZ_JAJMLW010000001.1"/>
</dbReference>
<feature type="transmembrane region" description="Helical" evidence="2">
    <location>
        <begin position="118"/>
        <end position="139"/>
    </location>
</feature>
<dbReference type="InterPro" id="IPR001387">
    <property type="entry name" value="Cro/C1-type_HTH"/>
</dbReference>
<dbReference type="SUPFAM" id="SSF47413">
    <property type="entry name" value="lambda repressor-like DNA-binding domains"/>
    <property type="match status" value="1"/>
</dbReference>
<feature type="transmembrane region" description="Helical" evidence="2">
    <location>
        <begin position="83"/>
        <end position="103"/>
    </location>
</feature>
<protein>
    <submittedName>
        <fullName evidence="4">Helix-turn-helix domain-containing protein</fullName>
    </submittedName>
</protein>
<keyword evidence="5" id="KW-1185">Reference proteome</keyword>
<keyword evidence="1" id="KW-0238">DNA-binding</keyword>
<sequence length="207" mass="22324">MQIGQQIKRHRARLGLSQEDLAARIYVSRQTVSNWETDKTYPDIQSLLLLSECFEASVDDLVREDVEAMQEIIENDWKRMTRLCAWGWGILLVGLAAFALLAGEGGGSAIVPGVREGTLLGGVVFAGCFAAGLVCLHAVERLKKKNDLVTYRDLVAYSKGEAPARDATAFDRRHPVAAKLLMAAAAAAVGLVAAWLGMTALDALGLL</sequence>
<feature type="domain" description="HTH cro/C1-type" evidence="3">
    <location>
        <begin position="7"/>
        <end position="61"/>
    </location>
</feature>
<reference evidence="4" key="1">
    <citation type="submission" date="2021-11" db="EMBL/GenBank/DDBJ databases">
        <title>A Novel Adlercreutzia Species, isolated from a Allomyrina dichotoma larva feces.</title>
        <authorList>
            <person name="Suh M.K."/>
        </authorList>
    </citation>
    <scope>NUCLEOTIDE SEQUENCE</scope>
    <source>
        <strain evidence="4">JBNU-10</strain>
    </source>
</reference>
<keyword evidence="2" id="KW-0472">Membrane</keyword>
<dbReference type="EMBL" id="JAJMLW010000001">
    <property type="protein sequence ID" value="MCI2241112.1"/>
    <property type="molecule type" value="Genomic_DNA"/>
</dbReference>
<gene>
    <name evidence="4" type="ORF">LPT13_01940</name>
</gene>
<feature type="transmembrane region" description="Helical" evidence="2">
    <location>
        <begin position="180"/>
        <end position="201"/>
    </location>
</feature>
<keyword evidence="2" id="KW-0812">Transmembrane</keyword>
<dbReference type="Proteomes" id="UP001430755">
    <property type="component" value="Unassembled WGS sequence"/>
</dbReference>
<name>A0ABS9WF60_9ACTN</name>
<proteinExistence type="predicted"/>
<evidence type="ECO:0000313" key="4">
    <source>
        <dbReference type="EMBL" id="MCI2241112.1"/>
    </source>
</evidence>
<dbReference type="SMART" id="SM00530">
    <property type="entry name" value="HTH_XRE"/>
    <property type="match status" value="1"/>
</dbReference>
<keyword evidence="2" id="KW-1133">Transmembrane helix</keyword>
<dbReference type="PROSITE" id="PS50943">
    <property type="entry name" value="HTH_CROC1"/>
    <property type="match status" value="1"/>
</dbReference>
<dbReference type="Pfam" id="PF01381">
    <property type="entry name" value="HTH_3"/>
    <property type="match status" value="1"/>
</dbReference>
<comment type="caution">
    <text evidence="4">The sequence shown here is derived from an EMBL/GenBank/DDBJ whole genome shotgun (WGS) entry which is preliminary data.</text>
</comment>
<dbReference type="PANTHER" id="PTHR46558:SF15">
    <property type="entry name" value="HELIX-TURN-HELIX DOMAIN PROTEIN"/>
    <property type="match status" value="1"/>
</dbReference>
<dbReference type="Gene3D" id="1.10.260.40">
    <property type="entry name" value="lambda repressor-like DNA-binding domains"/>
    <property type="match status" value="1"/>
</dbReference>
<evidence type="ECO:0000256" key="2">
    <source>
        <dbReference type="SAM" id="Phobius"/>
    </source>
</evidence>
<dbReference type="CDD" id="cd00093">
    <property type="entry name" value="HTH_XRE"/>
    <property type="match status" value="1"/>
</dbReference>